<evidence type="ECO:0000256" key="4">
    <source>
        <dbReference type="ARBA" id="ARBA00023136"/>
    </source>
</evidence>
<evidence type="ECO:0000313" key="8">
    <source>
        <dbReference type="EMBL" id="KAL0480318.1"/>
    </source>
</evidence>
<feature type="region of interest" description="Disordered" evidence="5">
    <location>
        <begin position="1"/>
        <end position="37"/>
    </location>
</feature>
<dbReference type="Pfam" id="PF03151">
    <property type="entry name" value="TPT"/>
    <property type="match status" value="1"/>
</dbReference>
<feature type="domain" description="Sugar phosphate transporter" evidence="7">
    <location>
        <begin position="55"/>
        <end position="331"/>
    </location>
</feature>
<proteinExistence type="predicted"/>
<keyword evidence="3 6" id="KW-1133">Transmembrane helix</keyword>
<feature type="compositionally biased region" description="Basic and acidic residues" evidence="5">
    <location>
        <begin position="13"/>
        <end position="31"/>
    </location>
</feature>
<feature type="transmembrane region" description="Helical" evidence="6">
    <location>
        <begin position="133"/>
        <end position="155"/>
    </location>
</feature>
<gene>
    <name evidence="8" type="ORF">AKO1_007124</name>
</gene>
<dbReference type="GO" id="GO:0016020">
    <property type="term" value="C:membrane"/>
    <property type="evidence" value="ECO:0007669"/>
    <property type="project" value="UniProtKB-SubCell"/>
</dbReference>
<keyword evidence="9" id="KW-1185">Reference proteome</keyword>
<evidence type="ECO:0000313" key="9">
    <source>
        <dbReference type="Proteomes" id="UP001431209"/>
    </source>
</evidence>
<comment type="subcellular location">
    <subcellularLocation>
        <location evidence="1">Membrane</location>
        <topology evidence="1">Multi-pass membrane protein</topology>
    </subcellularLocation>
</comment>
<feature type="transmembrane region" description="Helical" evidence="6">
    <location>
        <begin position="256"/>
        <end position="278"/>
    </location>
</feature>
<feature type="transmembrane region" description="Helical" evidence="6">
    <location>
        <begin position="314"/>
        <end position="334"/>
    </location>
</feature>
<feature type="transmembrane region" description="Helical" evidence="6">
    <location>
        <begin position="290"/>
        <end position="308"/>
    </location>
</feature>
<dbReference type="PANTHER" id="PTHR11132">
    <property type="entry name" value="SOLUTE CARRIER FAMILY 35"/>
    <property type="match status" value="1"/>
</dbReference>
<name>A0AAW2YSE4_9EUKA</name>
<evidence type="ECO:0000256" key="3">
    <source>
        <dbReference type="ARBA" id="ARBA00022989"/>
    </source>
</evidence>
<dbReference type="Proteomes" id="UP001431209">
    <property type="component" value="Unassembled WGS sequence"/>
</dbReference>
<comment type="caution">
    <text evidence="8">The sequence shown here is derived from an EMBL/GenBank/DDBJ whole genome shotgun (WGS) entry which is preliminary data.</text>
</comment>
<feature type="transmembrane region" description="Helical" evidence="6">
    <location>
        <begin position="72"/>
        <end position="96"/>
    </location>
</feature>
<feature type="transmembrane region" description="Helical" evidence="6">
    <location>
        <begin position="185"/>
        <end position="205"/>
    </location>
</feature>
<feature type="transmembrane region" description="Helical" evidence="6">
    <location>
        <begin position="46"/>
        <end position="66"/>
    </location>
</feature>
<evidence type="ECO:0000256" key="6">
    <source>
        <dbReference type="SAM" id="Phobius"/>
    </source>
</evidence>
<reference evidence="8 9" key="1">
    <citation type="submission" date="2024-03" db="EMBL/GenBank/DDBJ databases">
        <title>The Acrasis kona genome and developmental transcriptomes reveal deep origins of eukaryotic multicellular pathways.</title>
        <authorList>
            <person name="Sheikh S."/>
            <person name="Fu C.-J."/>
            <person name="Brown M.W."/>
            <person name="Baldauf S.L."/>
        </authorList>
    </citation>
    <scope>NUCLEOTIDE SEQUENCE [LARGE SCALE GENOMIC DNA]</scope>
    <source>
        <strain evidence="8 9">ATCC MYA-3509</strain>
    </source>
</reference>
<dbReference type="InterPro" id="IPR050186">
    <property type="entry name" value="TPT_transporter"/>
</dbReference>
<dbReference type="InterPro" id="IPR004853">
    <property type="entry name" value="Sugar_P_trans_dom"/>
</dbReference>
<feature type="compositionally biased region" description="Acidic residues" evidence="5">
    <location>
        <begin position="1"/>
        <end position="12"/>
    </location>
</feature>
<evidence type="ECO:0000259" key="7">
    <source>
        <dbReference type="Pfam" id="PF03151"/>
    </source>
</evidence>
<evidence type="ECO:0000256" key="2">
    <source>
        <dbReference type="ARBA" id="ARBA00022692"/>
    </source>
</evidence>
<evidence type="ECO:0000256" key="1">
    <source>
        <dbReference type="ARBA" id="ARBA00004141"/>
    </source>
</evidence>
<feature type="transmembrane region" description="Helical" evidence="6">
    <location>
        <begin position="162"/>
        <end position="179"/>
    </location>
</feature>
<evidence type="ECO:0000256" key="5">
    <source>
        <dbReference type="SAM" id="MobiDB-lite"/>
    </source>
</evidence>
<dbReference type="EMBL" id="JAOPGA020000651">
    <property type="protein sequence ID" value="KAL0480318.1"/>
    <property type="molecule type" value="Genomic_DNA"/>
</dbReference>
<keyword evidence="4 6" id="KW-0472">Membrane</keyword>
<sequence>MKREEDDVQIEVGEEHEKKPLVDNSDDKEVKSTTSSAPTNSRLRTIFYILGNIASSVALIMVNKIVMEKHGFSYVIVLTALHFSFTAILFGIMVFAGAMETKELPLKPCLTTSLANVGSIVFMNFSLHTNSVGFYQITKLMCIPVMVFVETVFYGKTFSNKIKLTLLMLCAGVAIVTVTDMRLNLAGFIYGVLAILCTSLSQIALGDNQKVHNLTSVQLLENLIAPQALITIVFAIPIELVPSIDGIVYTMLSKSTLALIVLSCLISISVNFFTIALIGATSAVTYQVVGHTKTCLILVLGFLLFPINTPTPTLIKNIFGISTAVVGVVLYGHFKTNNK</sequence>
<protein>
    <recommendedName>
        <fullName evidence="7">Sugar phosphate transporter domain-containing protein</fullName>
    </recommendedName>
</protein>
<keyword evidence="2 6" id="KW-0812">Transmembrane</keyword>
<dbReference type="AlphaFoldDB" id="A0AAW2YSE4"/>
<organism evidence="8 9">
    <name type="scientific">Acrasis kona</name>
    <dbReference type="NCBI Taxonomy" id="1008807"/>
    <lineage>
        <taxon>Eukaryota</taxon>
        <taxon>Discoba</taxon>
        <taxon>Heterolobosea</taxon>
        <taxon>Tetramitia</taxon>
        <taxon>Eutetramitia</taxon>
        <taxon>Acrasidae</taxon>
        <taxon>Acrasis</taxon>
    </lineage>
</organism>
<feature type="transmembrane region" description="Helical" evidence="6">
    <location>
        <begin position="217"/>
        <end position="236"/>
    </location>
</feature>
<accession>A0AAW2YSE4</accession>